<sequence>MAVCTNGLRASVRQNAVNTLITLKKLAGTLCQGGVDLIFERLLPGKQRFPEECNQFRELIWNHPCERRMRDAGEERRALEQPFLSEPIPPYKNMSLKRTTRTPLSDQIRQLKSELSFELGTREVLRTATCDSALNDVCLRHVSCRQLWKLFRSSCGVDQDNRCTMADRDTCWQSFEGLSWTGLGNCHCDSDNSDCHWIRLHTNYNKCIHDIAASGQIPRSIHASGTHAHQAHHHHQHERRPQVKYVEPEDTRRIAPAVVAPPAAPITSAPTA</sequence>
<dbReference type="EMBL" id="UYYB01098872">
    <property type="protein sequence ID" value="VDM77293.1"/>
    <property type="molecule type" value="Genomic_DNA"/>
</dbReference>
<evidence type="ECO:0000256" key="2">
    <source>
        <dbReference type="ARBA" id="ARBA00022475"/>
    </source>
</evidence>
<organism evidence="8 9">
    <name type="scientific">Strongylus vulgaris</name>
    <name type="common">Blood worm</name>
    <dbReference type="NCBI Taxonomy" id="40348"/>
    <lineage>
        <taxon>Eukaryota</taxon>
        <taxon>Metazoa</taxon>
        <taxon>Ecdysozoa</taxon>
        <taxon>Nematoda</taxon>
        <taxon>Chromadorea</taxon>
        <taxon>Rhabditida</taxon>
        <taxon>Rhabditina</taxon>
        <taxon>Rhabditomorpha</taxon>
        <taxon>Strongyloidea</taxon>
        <taxon>Strongylidae</taxon>
        <taxon>Strongylus</taxon>
    </lineage>
</organism>
<dbReference type="Proteomes" id="UP000270094">
    <property type="component" value="Unassembled WGS sequence"/>
</dbReference>
<dbReference type="SMART" id="SM00907">
    <property type="entry name" value="GDNF"/>
    <property type="match status" value="1"/>
</dbReference>
<keyword evidence="5" id="KW-0325">Glycoprotein</keyword>
<evidence type="ECO:0000259" key="7">
    <source>
        <dbReference type="SMART" id="SM00907"/>
    </source>
</evidence>
<evidence type="ECO:0000313" key="8">
    <source>
        <dbReference type="EMBL" id="VDM77293.1"/>
    </source>
</evidence>
<keyword evidence="3" id="KW-0732">Signal</keyword>
<comment type="subcellular location">
    <subcellularLocation>
        <location evidence="1">Cell membrane</location>
    </subcellularLocation>
</comment>
<evidence type="ECO:0000256" key="1">
    <source>
        <dbReference type="ARBA" id="ARBA00004236"/>
    </source>
</evidence>
<name>A0A3P7J9G1_STRVU</name>
<protein>
    <recommendedName>
        <fullName evidence="7">GDNF/GAS1 domain-containing protein</fullName>
    </recommendedName>
</protein>
<feature type="domain" description="GDNF/GAS1" evidence="7">
    <location>
        <begin position="130"/>
        <end position="207"/>
    </location>
</feature>
<evidence type="ECO:0000256" key="5">
    <source>
        <dbReference type="ARBA" id="ARBA00023180"/>
    </source>
</evidence>
<feature type="region of interest" description="Disordered" evidence="6">
    <location>
        <begin position="223"/>
        <end position="243"/>
    </location>
</feature>
<dbReference type="GO" id="GO:0005886">
    <property type="term" value="C:plasma membrane"/>
    <property type="evidence" value="ECO:0007669"/>
    <property type="project" value="UniProtKB-SubCell"/>
</dbReference>
<dbReference type="AlphaFoldDB" id="A0A3P7J9G1"/>
<evidence type="ECO:0000256" key="4">
    <source>
        <dbReference type="ARBA" id="ARBA00023136"/>
    </source>
</evidence>
<evidence type="ECO:0000256" key="3">
    <source>
        <dbReference type="ARBA" id="ARBA00022729"/>
    </source>
</evidence>
<keyword evidence="4" id="KW-0472">Membrane</keyword>
<dbReference type="SUPFAM" id="SSF110035">
    <property type="entry name" value="GDNF receptor-like"/>
    <property type="match status" value="1"/>
</dbReference>
<reference evidence="8 9" key="1">
    <citation type="submission" date="2018-11" db="EMBL/GenBank/DDBJ databases">
        <authorList>
            <consortium name="Pathogen Informatics"/>
        </authorList>
    </citation>
    <scope>NUCLEOTIDE SEQUENCE [LARGE SCALE GENOMIC DNA]</scope>
</reference>
<dbReference type="InterPro" id="IPR016017">
    <property type="entry name" value="GDNF/GAS1"/>
</dbReference>
<accession>A0A3P7J9G1</accession>
<gene>
    <name evidence="8" type="ORF">SVUK_LOCUS12291</name>
</gene>
<evidence type="ECO:0000313" key="9">
    <source>
        <dbReference type="Proteomes" id="UP000270094"/>
    </source>
</evidence>
<keyword evidence="2" id="KW-1003">Cell membrane</keyword>
<dbReference type="InterPro" id="IPR037193">
    <property type="entry name" value="GDNF_alpha"/>
</dbReference>
<evidence type="ECO:0000256" key="6">
    <source>
        <dbReference type="SAM" id="MobiDB-lite"/>
    </source>
</evidence>
<feature type="compositionally biased region" description="Basic residues" evidence="6">
    <location>
        <begin position="229"/>
        <end position="238"/>
    </location>
</feature>
<feature type="non-terminal residue" evidence="8">
    <location>
        <position position="272"/>
    </location>
</feature>
<proteinExistence type="predicted"/>
<dbReference type="OrthoDB" id="6374728at2759"/>
<keyword evidence="9" id="KW-1185">Reference proteome</keyword>